<reference evidence="2 3" key="1">
    <citation type="journal article" date="2024" name="BMC Genomics">
        <title>De novo assembly and annotation of Popillia japonica's genome with initial clues to its potential as an invasive pest.</title>
        <authorList>
            <person name="Cucini C."/>
            <person name="Boschi S."/>
            <person name="Funari R."/>
            <person name="Cardaioli E."/>
            <person name="Iannotti N."/>
            <person name="Marturano G."/>
            <person name="Paoli F."/>
            <person name="Bruttini M."/>
            <person name="Carapelli A."/>
            <person name="Frati F."/>
            <person name="Nardi F."/>
        </authorList>
    </citation>
    <scope>NUCLEOTIDE SEQUENCE [LARGE SCALE GENOMIC DNA]</scope>
    <source>
        <strain evidence="2">DMR45628</strain>
    </source>
</reference>
<gene>
    <name evidence="2" type="ORF">QE152_g9500</name>
</gene>
<sequence length="179" mass="21142">MFHRAREDTFHCDAVTVHIVDGTKLIPMVIFKRKTKQKIMFLPGIYVYLQENGWMDENGVNLWMQNVWWKRPNGLCSKSWLVIENGVNLWMQNVWWKRPNGLCSKSWLVIREMFRSDTTKSILNEHKTITAVMPAGLTSILQPLVVCLNTPLTSTEAVVRLFIRWNFQCNGWHARWYIM</sequence>
<evidence type="ECO:0000313" key="3">
    <source>
        <dbReference type="Proteomes" id="UP001458880"/>
    </source>
</evidence>
<evidence type="ECO:0000313" key="2">
    <source>
        <dbReference type="EMBL" id="KAK9738864.1"/>
    </source>
</evidence>
<protein>
    <submittedName>
        <fullName evidence="2">DDE superfamily endonuclease</fullName>
    </submittedName>
</protein>
<dbReference type="GO" id="GO:0003676">
    <property type="term" value="F:nucleic acid binding"/>
    <property type="evidence" value="ECO:0007669"/>
    <property type="project" value="InterPro"/>
</dbReference>
<keyword evidence="2" id="KW-0255">Endonuclease</keyword>
<dbReference type="EMBL" id="JASPKY010000081">
    <property type="protein sequence ID" value="KAK9738864.1"/>
    <property type="molecule type" value="Genomic_DNA"/>
</dbReference>
<proteinExistence type="predicted"/>
<comment type="caution">
    <text evidence="2">The sequence shown here is derived from an EMBL/GenBank/DDBJ whole genome shotgun (WGS) entry which is preliminary data.</text>
</comment>
<accession>A0AAW1LUI3</accession>
<dbReference type="InterPro" id="IPR004875">
    <property type="entry name" value="DDE_SF_endonuclease_dom"/>
</dbReference>
<dbReference type="GO" id="GO:0004519">
    <property type="term" value="F:endonuclease activity"/>
    <property type="evidence" value="ECO:0007669"/>
    <property type="project" value="UniProtKB-KW"/>
</dbReference>
<keyword evidence="2" id="KW-0540">Nuclease</keyword>
<keyword evidence="2" id="KW-0378">Hydrolase</keyword>
<name>A0AAW1LUI3_POPJA</name>
<dbReference type="Proteomes" id="UP001458880">
    <property type="component" value="Unassembled WGS sequence"/>
</dbReference>
<dbReference type="AlphaFoldDB" id="A0AAW1LUI3"/>
<evidence type="ECO:0000259" key="1">
    <source>
        <dbReference type="Pfam" id="PF03184"/>
    </source>
</evidence>
<organism evidence="2 3">
    <name type="scientific">Popillia japonica</name>
    <name type="common">Japanese beetle</name>
    <dbReference type="NCBI Taxonomy" id="7064"/>
    <lineage>
        <taxon>Eukaryota</taxon>
        <taxon>Metazoa</taxon>
        <taxon>Ecdysozoa</taxon>
        <taxon>Arthropoda</taxon>
        <taxon>Hexapoda</taxon>
        <taxon>Insecta</taxon>
        <taxon>Pterygota</taxon>
        <taxon>Neoptera</taxon>
        <taxon>Endopterygota</taxon>
        <taxon>Coleoptera</taxon>
        <taxon>Polyphaga</taxon>
        <taxon>Scarabaeiformia</taxon>
        <taxon>Scarabaeidae</taxon>
        <taxon>Rutelinae</taxon>
        <taxon>Popillia</taxon>
    </lineage>
</organism>
<feature type="domain" description="DDE-1" evidence="1">
    <location>
        <begin position="21"/>
        <end position="85"/>
    </location>
</feature>
<dbReference type="Pfam" id="PF03184">
    <property type="entry name" value="DDE_1"/>
    <property type="match status" value="1"/>
</dbReference>
<keyword evidence="3" id="KW-1185">Reference proteome</keyword>